<dbReference type="InterPro" id="IPR009846">
    <property type="entry name" value="SF3b5/RDS3-10"/>
</dbReference>
<gene>
    <name evidence="1" type="ORF">C5L36_0D04560</name>
</gene>
<dbReference type="AlphaFoldDB" id="A0A2U9RA28"/>
<dbReference type="PANTHER" id="PTHR20978">
    <property type="entry name" value="SPLICING FACTOR 3B SUBUNIT 5"/>
    <property type="match status" value="1"/>
</dbReference>
<dbReference type="STRING" id="4909.A0A2U9RA28"/>
<dbReference type="EMBL" id="CP028776">
    <property type="protein sequence ID" value="AWU77729.1"/>
    <property type="molecule type" value="Genomic_DNA"/>
</dbReference>
<sequence>MENSRERQLYQTLKTRYVGLGDADTTRGEYLENVKRDTLTSLVGHDCTLTQISYATGKTKSEVRFEILNKMCGGYKDGK</sequence>
<evidence type="ECO:0000313" key="2">
    <source>
        <dbReference type="Proteomes" id="UP000249293"/>
    </source>
</evidence>
<reference evidence="1 2" key="1">
    <citation type="submission" date="2018-06" db="EMBL/GenBank/DDBJ databases">
        <title>Population genomics shows no distinction between pathogenic Candida krusei and environmental Pichia kudriavzevii: One species, four names.</title>
        <authorList>
            <person name="Douglass A.P."/>
            <person name="Offei B."/>
            <person name="Braun-Galleani S."/>
            <person name="Coughlan A.Y."/>
            <person name="Martos A."/>
            <person name="Ortiz-Merino R.A."/>
            <person name="Byrne K.P."/>
            <person name="Wolfe K.H."/>
        </authorList>
    </citation>
    <scope>NUCLEOTIDE SEQUENCE [LARGE SCALE GENOMIC DNA]</scope>
    <source>
        <strain evidence="1 2">CBS573</strain>
    </source>
</reference>
<dbReference type="GO" id="GO:0000398">
    <property type="term" value="P:mRNA splicing, via spliceosome"/>
    <property type="evidence" value="ECO:0007669"/>
    <property type="project" value="TreeGrafter"/>
</dbReference>
<dbReference type="GO" id="GO:0071011">
    <property type="term" value="C:precatalytic spliceosome"/>
    <property type="evidence" value="ECO:0007669"/>
    <property type="project" value="TreeGrafter"/>
</dbReference>
<name>A0A2U9RA28_PICKU</name>
<dbReference type="VEuPathDB" id="FungiDB:C5L36_0D04560"/>
<accession>A0A2U9RA28</accession>
<dbReference type="PANTHER" id="PTHR20978:SF0">
    <property type="entry name" value="SPLICING FACTOR 3B SUBUNIT 5"/>
    <property type="match status" value="1"/>
</dbReference>
<dbReference type="GO" id="GO:0005686">
    <property type="term" value="C:U2 snRNP"/>
    <property type="evidence" value="ECO:0007669"/>
    <property type="project" value="TreeGrafter"/>
</dbReference>
<protein>
    <submittedName>
        <fullName evidence="1">Uncharacterized protein</fullName>
    </submittedName>
</protein>
<dbReference type="OrthoDB" id="274726at2759"/>
<proteinExistence type="predicted"/>
<keyword evidence="2" id="KW-1185">Reference proteome</keyword>
<organism evidence="1 2">
    <name type="scientific">Pichia kudriavzevii</name>
    <name type="common">Yeast</name>
    <name type="synonym">Issatchenkia orientalis</name>
    <dbReference type="NCBI Taxonomy" id="4909"/>
    <lineage>
        <taxon>Eukaryota</taxon>
        <taxon>Fungi</taxon>
        <taxon>Dikarya</taxon>
        <taxon>Ascomycota</taxon>
        <taxon>Saccharomycotina</taxon>
        <taxon>Pichiomycetes</taxon>
        <taxon>Pichiales</taxon>
        <taxon>Pichiaceae</taxon>
        <taxon>Pichia</taxon>
    </lineage>
</organism>
<dbReference type="KEGG" id="pkz:C5L36_0D04560"/>
<dbReference type="Pfam" id="PF07189">
    <property type="entry name" value="SF3b10"/>
    <property type="match status" value="1"/>
</dbReference>
<dbReference type="Proteomes" id="UP000249293">
    <property type="component" value="Chromosome 4"/>
</dbReference>
<dbReference type="RefSeq" id="XP_029323206.1">
    <property type="nucleotide sequence ID" value="XM_029467346.1"/>
</dbReference>
<dbReference type="GeneID" id="40385558"/>
<evidence type="ECO:0000313" key="1">
    <source>
        <dbReference type="EMBL" id="AWU77729.1"/>
    </source>
</evidence>